<accession>A0A6A3BSS4</accession>
<reference evidence="2" key="1">
    <citation type="submission" date="2019-09" db="EMBL/GenBank/DDBJ databases">
        <title>Draft genome information of white flower Hibiscus syriacus.</title>
        <authorList>
            <person name="Kim Y.-M."/>
        </authorList>
    </citation>
    <scope>NUCLEOTIDE SEQUENCE [LARGE SCALE GENOMIC DNA]</scope>
    <source>
        <strain evidence="2">YM2019G1</strain>
    </source>
</reference>
<keyword evidence="1" id="KW-0472">Membrane</keyword>
<dbReference type="PANTHER" id="PTHR33919:SF11">
    <property type="entry name" value="EXPRESSED PROTEIN"/>
    <property type="match status" value="1"/>
</dbReference>
<gene>
    <name evidence="2" type="ORF">F3Y22_tig00109926pilonHSYRG00062</name>
</gene>
<dbReference type="PANTHER" id="PTHR33919">
    <property type="entry name" value="OS09G0127700 PROTEIN"/>
    <property type="match status" value="1"/>
</dbReference>
<keyword evidence="3" id="KW-1185">Reference proteome</keyword>
<evidence type="ECO:0000313" key="2">
    <source>
        <dbReference type="EMBL" id="KAE8719694.1"/>
    </source>
</evidence>
<name>A0A6A3BSS4_HIBSY</name>
<keyword evidence="1" id="KW-0812">Transmembrane</keyword>
<organism evidence="2 3">
    <name type="scientific">Hibiscus syriacus</name>
    <name type="common">Rose of Sharon</name>
    <dbReference type="NCBI Taxonomy" id="106335"/>
    <lineage>
        <taxon>Eukaryota</taxon>
        <taxon>Viridiplantae</taxon>
        <taxon>Streptophyta</taxon>
        <taxon>Embryophyta</taxon>
        <taxon>Tracheophyta</taxon>
        <taxon>Spermatophyta</taxon>
        <taxon>Magnoliopsida</taxon>
        <taxon>eudicotyledons</taxon>
        <taxon>Gunneridae</taxon>
        <taxon>Pentapetalae</taxon>
        <taxon>rosids</taxon>
        <taxon>malvids</taxon>
        <taxon>Malvales</taxon>
        <taxon>Malvaceae</taxon>
        <taxon>Malvoideae</taxon>
        <taxon>Hibiscus</taxon>
    </lineage>
</organism>
<protein>
    <submittedName>
        <fullName evidence="2">Glutathione s-transferase</fullName>
    </submittedName>
</protein>
<sequence>MSVHCGRWFQNSLPLLHSHLLSCINPHKIPSNLSLGKHILHQFLQIMAFRSSSPKKVKGDLVAAYVAVGMIALSTSLGLFTVVQELKNSPHVRLNKKRRESLPEVEEPERVLDEADMLLKQSLFRKVAHIHKSDDGYAIDEPTRGPMSWAETLESVGGDPKFRVYGA</sequence>
<dbReference type="GO" id="GO:0016740">
    <property type="term" value="F:transferase activity"/>
    <property type="evidence" value="ECO:0007669"/>
    <property type="project" value="UniProtKB-KW"/>
</dbReference>
<dbReference type="AlphaFoldDB" id="A0A6A3BSS4"/>
<dbReference type="Proteomes" id="UP000436088">
    <property type="component" value="Unassembled WGS sequence"/>
</dbReference>
<evidence type="ECO:0000313" key="3">
    <source>
        <dbReference type="Proteomes" id="UP000436088"/>
    </source>
</evidence>
<feature type="transmembrane region" description="Helical" evidence="1">
    <location>
        <begin position="62"/>
        <end position="83"/>
    </location>
</feature>
<keyword evidence="1" id="KW-1133">Transmembrane helix</keyword>
<evidence type="ECO:0000256" key="1">
    <source>
        <dbReference type="SAM" id="Phobius"/>
    </source>
</evidence>
<comment type="caution">
    <text evidence="2">The sequence shown here is derived from an EMBL/GenBank/DDBJ whole genome shotgun (WGS) entry which is preliminary data.</text>
</comment>
<proteinExistence type="predicted"/>
<dbReference type="EMBL" id="VEPZ02000781">
    <property type="protein sequence ID" value="KAE8719694.1"/>
    <property type="molecule type" value="Genomic_DNA"/>
</dbReference>